<dbReference type="AlphaFoldDB" id="A0A835NHS4"/>
<reference evidence="4 5" key="2">
    <citation type="journal article" date="2021" name="J. Hered.">
        <title>Feather Gene Expression Elucidates the Developmental Basis of Plumage Iridescence in African Starlings.</title>
        <authorList>
            <person name="Rubenstein D.R."/>
            <person name="Corvelo A."/>
            <person name="MacManes M.D."/>
            <person name="Maia R."/>
            <person name="Narzisi G."/>
            <person name="Rousaki A."/>
            <person name="Vandenabeele P."/>
            <person name="Shawkey M.D."/>
            <person name="Solomon J."/>
        </authorList>
    </citation>
    <scope>NUCLEOTIDE SEQUENCE [LARGE SCALE GENOMIC DNA]</scope>
    <source>
        <strain evidence="4">SS15</strain>
    </source>
</reference>
<name>A0A835NHS4_9PASS</name>
<comment type="caution">
    <text evidence="3">The sequence shown here is derived from an EMBL/GenBank/DDBJ whole genome shotgun (WGS) entry which is preliminary data.</text>
</comment>
<accession>A0A835NHS4</accession>
<dbReference type="EMBL" id="JADDUC020000030">
    <property type="protein sequence ID" value="KAI1230586.1"/>
    <property type="molecule type" value="Genomic_DNA"/>
</dbReference>
<organism evidence="3">
    <name type="scientific">Lamprotornis superbus</name>
    <dbReference type="NCBI Taxonomy" id="245042"/>
    <lineage>
        <taxon>Eukaryota</taxon>
        <taxon>Metazoa</taxon>
        <taxon>Chordata</taxon>
        <taxon>Craniata</taxon>
        <taxon>Vertebrata</taxon>
        <taxon>Euteleostomi</taxon>
        <taxon>Archelosauria</taxon>
        <taxon>Archosauria</taxon>
        <taxon>Dinosauria</taxon>
        <taxon>Saurischia</taxon>
        <taxon>Theropoda</taxon>
        <taxon>Coelurosauria</taxon>
        <taxon>Aves</taxon>
        <taxon>Neognathae</taxon>
        <taxon>Neoaves</taxon>
        <taxon>Telluraves</taxon>
        <taxon>Australaves</taxon>
        <taxon>Passeriformes</taxon>
        <taxon>Sturnidae</taxon>
        <taxon>Lamprotornis</taxon>
    </lineage>
</organism>
<gene>
    <name evidence="4" type="ORF">IHE44_0010053</name>
    <name evidence="3" type="ORF">IHE44_005986</name>
</gene>
<dbReference type="OrthoDB" id="2151530at2759"/>
<reference evidence="4" key="3">
    <citation type="submission" date="2022-01" db="EMBL/GenBank/DDBJ databases">
        <authorList>
            <person name="Rubenstein D.R."/>
        </authorList>
    </citation>
    <scope>NUCLEOTIDE SEQUENCE</scope>
    <source>
        <strain evidence="4">SS15</strain>
        <tissue evidence="4">Liver</tissue>
    </source>
</reference>
<sequence length="588" mass="65415">MKSKTPVPSGRAPPPHKEVSPAELSKASSFHNKDSEKSVFGRVNSPALSPISRNLSGHTMRSQLLSSSMKGNTVKIALPKTGYTKQIQESLESDRSEIKSLDELFSEGADTEDTTSSSLKCFRPNVMSLDDLAPDTTNKQDYLNQNERTLNSEYSEDFERSLSTADGESVEGHAESCTCSGAHPSSASSLLVAREQHSQGHQVTVTETAVQTAEPPFTYCWAKANPSAGLTPPVGTSYFDPVPIASHVSSMDAVEALTTYSPSLLVLHTMCKQHVMLTQQFVKNLHHLHTSLVELLEHEKFHYHTLEEAKEGYTGTFSQTVSKRDITLLSNGTMGMYKNIKKRKDCVPLQSIAHPSECWKSYQRTDPCVLPQEAAAAAAGWGLEVKGDRTKPKLTEEWGCGSGSGAAFLGSTIWTESVTESEIGFPKVQPPPCSTWTVSENRIAIESKSESVISSRSQMILKIVNETGKMNDLGFWSDCETEKAHCRDEQRNSISPIATTYFDKWSHQSSRKIKVGNIWHQTGIIVVHVRRPLAPHVPLTLLDEFLHRWSALRGWDGRSRWERWLWQWLDLCRSLDVLALLAQHYQTE</sequence>
<feature type="domain" description="DUF4614" evidence="2">
    <location>
        <begin position="152"/>
        <end position="311"/>
    </location>
</feature>
<dbReference type="PANTHER" id="PTHR22409">
    <property type="entry name" value="CHROMOSOME 19 OPEN READING FRAME 44"/>
    <property type="match status" value="1"/>
</dbReference>
<keyword evidence="5" id="KW-1185">Reference proteome</keyword>
<dbReference type="Proteomes" id="UP000618051">
    <property type="component" value="Unassembled WGS sequence"/>
</dbReference>
<dbReference type="InterPro" id="IPR027884">
    <property type="entry name" value="DUF4614"/>
</dbReference>
<dbReference type="PANTHER" id="PTHR22409:SF2">
    <property type="entry name" value="CHROMOSOME 19 OPEN READING FRAME 44"/>
    <property type="match status" value="1"/>
</dbReference>
<dbReference type="EMBL" id="JADDUC010000224">
    <property type="protein sequence ID" value="KAG0115419.1"/>
    <property type="molecule type" value="Genomic_DNA"/>
</dbReference>
<proteinExistence type="predicted"/>
<evidence type="ECO:0000259" key="2">
    <source>
        <dbReference type="Pfam" id="PF15391"/>
    </source>
</evidence>
<dbReference type="InterPro" id="IPR040120">
    <property type="entry name" value="C19orf44-like"/>
</dbReference>
<reference evidence="3" key="1">
    <citation type="submission" date="2020-10" db="EMBL/GenBank/DDBJ databases">
        <title>Feather gene expression reveals the developmental basis of iridescence in African starlings.</title>
        <authorList>
            <person name="Rubenstein D.R."/>
        </authorList>
    </citation>
    <scope>NUCLEOTIDE SEQUENCE</scope>
    <source>
        <strain evidence="3">SS15</strain>
        <tissue evidence="3">Liver</tissue>
    </source>
</reference>
<evidence type="ECO:0000313" key="4">
    <source>
        <dbReference type="EMBL" id="KAI1230586.1"/>
    </source>
</evidence>
<protein>
    <recommendedName>
        <fullName evidence="2">DUF4614 domain-containing protein</fullName>
    </recommendedName>
</protein>
<evidence type="ECO:0000313" key="3">
    <source>
        <dbReference type="EMBL" id="KAG0115419.1"/>
    </source>
</evidence>
<evidence type="ECO:0000256" key="1">
    <source>
        <dbReference type="SAM" id="MobiDB-lite"/>
    </source>
</evidence>
<evidence type="ECO:0000313" key="5">
    <source>
        <dbReference type="Proteomes" id="UP000618051"/>
    </source>
</evidence>
<feature type="region of interest" description="Disordered" evidence="1">
    <location>
        <begin position="1"/>
        <end position="55"/>
    </location>
</feature>
<dbReference type="Pfam" id="PF15391">
    <property type="entry name" value="DUF4614"/>
    <property type="match status" value="1"/>
</dbReference>